<name>A0AC61NCS4_9BACT</name>
<proteinExistence type="predicted"/>
<evidence type="ECO:0000313" key="1">
    <source>
        <dbReference type="EMBL" id="QZE13330.1"/>
    </source>
</evidence>
<accession>A0AC61NCS4</accession>
<protein>
    <submittedName>
        <fullName evidence="1">PAS domain-containing sensor histidine kinase</fullName>
    </submittedName>
</protein>
<organism evidence="1 2">
    <name type="scientific">Halosquirtibacter laminarini</name>
    <dbReference type="NCBI Taxonomy" id="3374600"/>
    <lineage>
        <taxon>Bacteria</taxon>
        <taxon>Pseudomonadati</taxon>
        <taxon>Bacteroidota</taxon>
        <taxon>Bacteroidia</taxon>
        <taxon>Marinilabiliales</taxon>
        <taxon>Prolixibacteraceae</taxon>
        <taxon>Halosquirtibacter</taxon>
    </lineage>
</organism>
<gene>
    <name evidence="1" type="ORF">K4L44_12130</name>
</gene>
<keyword evidence="2" id="KW-1185">Reference proteome</keyword>
<dbReference type="Proteomes" id="UP000826212">
    <property type="component" value="Chromosome"/>
</dbReference>
<dbReference type="EMBL" id="CP081303">
    <property type="protein sequence ID" value="QZE13330.1"/>
    <property type="molecule type" value="Genomic_DNA"/>
</dbReference>
<keyword evidence="1" id="KW-0808">Transferase</keyword>
<keyword evidence="1" id="KW-0418">Kinase</keyword>
<sequence>MILNIQNSNNEDVARDKNSKFGNGIVDILFESYEKPAIIITDTLEVLRFNKRFNEAFQLDIQGELLVDPDLLFIADLIPKALCHSDVYTEHFIIKEKLYSVAIKALKVENSIFFFISFDLIQTPMDYAKHSLVEKSICDEIDGADFKYYCTNQYFEIQYNEEVKFLDNILTCCFEASKLLSYLDSSFQKIFKLFINHPLSETFPVLLKWDLGDGKSLYTKQEINAKFVSDDGFYILEGKVYDVTSKIRSRNTCRLANSNLYDFVDLPNNGLLWTSKRDGDRSKTNKIYVDCADEKAARIIGITKEELEGWAIDKLFPEIDLSQDFITYKKDVSAHISTCVINKGTNKLYNLFIYPFTESEMWGISFYEIQNVKQIPAYPRDIFECDSLNTVNYFILKIDSAYNIFYANETLLDFLSLEKHEVIGQSIHDTILNITGLDGSMIAACFKTKKIRKRSICFNIKGKNSVIDISAIPQLNRLGQVASIILIGCDITTYHHTIKDLELENSNLKEVGYLTNQFVSNMNNELRAPLNSLLGFMELANNEYYSPEERVSFKQRVHQDGDSLLNMMDNILDISAIEVNNITTKIEVVDLTRLVQSIYKSFEYKEFIYLDINFDLQFEKDPVFVLTDGHLLKRAINNILHNAWSFTDEGTISIGLKNDILGAEITIEDTGCGIDKEKIPNIFNRFYSCKGASQVSYTGCGLGLTISQYFIKMLKGHIEVESILGIGSKFKIFIPNSIK</sequence>
<evidence type="ECO:0000313" key="2">
    <source>
        <dbReference type="Proteomes" id="UP000826212"/>
    </source>
</evidence>
<reference evidence="1" key="1">
    <citation type="submission" date="2021-08" db="EMBL/GenBank/DDBJ databases">
        <title>Novel anaerobic bacterium isolated from sea squirt in East Sea, Republic of Korea.</title>
        <authorList>
            <person name="Nguyen T.H."/>
            <person name="Li Z."/>
            <person name="Lee Y.-J."/>
            <person name="Ko J."/>
            <person name="Kim S.-G."/>
        </authorList>
    </citation>
    <scope>NUCLEOTIDE SEQUENCE</scope>
    <source>
        <strain evidence="1">KCTC 25031</strain>
    </source>
</reference>